<reference evidence="4" key="1">
    <citation type="submission" date="2017-10" db="EMBL/GenBank/DDBJ databases">
        <authorList>
            <person name="Gaisin V.A."/>
            <person name="Rysina M.S."/>
            <person name="Grouzdev D.S."/>
        </authorList>
    </citation>
    <scope>NUCLEOTIDE SEQUENCE [LARGE SCALE GENOMIC DNA]</scope>
    <source>
        <strain evidence="4">V1</strain>
    </source>
</reference>
<organism evidence="3 4">
    <name type="scientific">Prosthecochloris marina</name>
    <dbReference type="NCBI Taxonomy" id="2017681"/>
    <lineage>
        <taxon>Bacteria</taxon>
        <taxon>Pseudomonadati</taxon>
        <taxon>Chlorobiota</taxon>
        <taxon>Chlorobiia</taxon>
        <taxon>Chlorobiales</taxon>
        <taxon>Chlorobiaceae</taxon>
        <taxon>Prosthecochloris</taxon>
    </lineage>
</organism>
<dbReference type="PANTHER" id="PTHR34060">
    <property type="entry name" value="POLYKETIDE CYCLASE / DEHYDRASE AND LIPID TRANSPORT PROTEIN"/>
    <property type="match status" value="1"/>
</dbReference>
<dbReference type="InterPro" id="IPR005031">
    <property type="entry name" value="COQ10_START"/>
</dbReference>
<evidence type="ECO:0000259" key="2">
    <source>
        <dbReference type="Pfam" id="PF03364"/>
    </source>
</evidence>
<dbReference type="CDD" id="cd08866">
    <property type="entry name" value="SRPBCC_11"/>
    <property type="match status" value="1"/>
</dbReference>
<feature type="domain" description="Coenzyme Q-binding protein COQ10 START" evidence="2">
    <location>
        <begin position="34"/>
        <end position="161"/>
    </location>
</feature>
<dbReference type="Gene3D" id="3.30.530.20">
    <property type="match status" value="1"/>
</dbReference>
<evidence type="ECO:0000313" key="3">
    <source>
        <dbReference type="EMBL" id="PWW81701.1"/>
    </source>
</evidence>
<dbReference type="EMBL" id="PDNZ01000006">
    <property type="protein sequence ID" value="PWW81701.1"/>
    <property type="molecule type" value="Genomic_DNA"/>
</dbReference>
<protein>
    <submittedName>
        <fullName evidence="3">Cyclase</fullName>
    </submittedName>
</protein>
<accession>A0A317T8E3</accession>
<keyword evidence="4" id="KW-1185">Reference proteome</keyword>
<evidence type="ECO:0000256" key="1">
    <source>
        <dbReference type="ARBA" id="ARBA00008918"/>
    </source>
</evidence>
<dbReference type="SUPFAM" id="SSF55961">
    <property type="entry name" value="Bet v1-like"/>
    <property type="match status" value="1"/>
</dbReference>
<dbReference type="OrthoDB" id="597937at2"/>
<name>A0A317T8E3_9CHLB</name>
<comment type="caution">
    <text evidence="3">The sequence shown here is derived from an EMBL/GenBank/DDBJ whole genome shotgun (WGS) entry which is preliminary data.</text>
</comment>
<dbReference type="AlphaFoldDB" id="A0A317T8E3"/>
<sequence length="176" mass="19978">MPENDRQKLLKGEAIIKTLFLDDGIIDTSGSIFVAASPETVWSVLTDYDHLSESIPKVVESKVIEEKGDEKILEQTGKSGILFFEKSVHIVLRVKEIFPRSLTFNIIEGDFKIYRGQWKFEPSDSDDGTFLSWKAVLKPDFFAPPLLVSFVQHQDLPTILETIKNLAETRKPNPEI</sequence>
<comment type="similarity">
    <text evidence="1">Belongs to the ribosome association toxin RatA family.</text>
</comment>
<dbReference type="PANTHER" id="PTHR34060:SF1">
    <property type="entry name" value="POLYKETIDE CYCLASE _ DEHYDRASE AND LIPID TRANSPORT PROTEIN"/>
    <property type="match status" value="1"/>
</dbReference>
<proteinExistence type="inferred from homology"/>
<gene>
    <name evidence="3" type="ORF">CR164_09140</name>
</gene>
<dbReference type="Proteomes" id="UP000246278">
    <property type="component" value="Unassembled WGS sequence"/>
</dbReference>
<dbReference type="InterPro" id="IPR023393">
    <property type="entry name" value="START-like_dom_sf"/>
</dbReference>
<evidence type="ECO:0000313" key="4">
    <source>
        <dbReference type="Proteomes" id="UP000246278"/>
    </source>
</evidence>
<dbReference type="Pfam" id="PF03364">
    <property type="entry name" value="Polyketide_cyc"/>
    <property type="match status" value="1"/>
</dbReference>